<proteinExistence type="predicted"/>
<feature type="transmembrane region" description="Helical" evidence="2">
    <location>
        <begin position="20"/>
        <end position="42"/>
    </location>
</feature>
<dbReference type="EMBL" id="CP036525">
    <property type="protein sequence ID" value="QDT06021.1"/>
    <property type="molecule type" value="Genomic_DNA"/>
</dbReference>
<dbReference type="AlphaFoldDB" id="A0A517NFZ1"/>
<sequence length="806" mass="87273">MIDLPTSTDRFRGFRRAASLAFSLVELLIAMTITMLLMAALAKSFGVIGKSIKEGRSQVSLSSKLRGASFRLRTDLGARTAIANPPLKTEAGLGYFMYYEGPMTEHTMGLFGAEATRTRSDGTVIFQSDTTDTDGDSVTDFYDPDIEKGATYRKHARIGDFDDYLAFTAEASGDQWFTGKVPAYLVDDAATDEMEPRVIRSKFAEIIIWASPVWDVDPATNLINIAAHPSGMPLYKDSNNDLVPDRIVLHQRTLLIRPDLNRVRTIPGSKPFDTAVLRPQDDNVSPSFVPPALRQVYPIGVVNAPESPLYPNYAVPTSATNNAQMLNSNWLVGMTPLHHFYDLSLRRVIHPETGEPTGYVAANSMTDLVQPHNRFAHVRYPGRYFGRGDFTSGDLATSMPLLALGWNDVLLNWQGTADPRSIPASATAPSWFPLGQTSARTRNTAGTPTTGDDSLSGLFNGWLLPHFALGDANQPGTSQGDHWERGYLPAGAAFEDPRWDRTGEDVFVSNVLSYDIRVFDESAPVFITGGPDGDPGKSGVDDDGTGTADETVTVGGSARSELGAAGSDDLLVEVSDMAIYDVIGQEILHPQVAGTFGYDFVSLGSRGAFVDLGFPFLAGTPLGQRMAQSVETGEVATPRPSTTVAPVPRIQTNFNLFMQSDFSLLPMVQPTATDGLSPMKRSGKLVHFDAFGNICFFQPTYDTWTDGYESDGFDQSQTPAGQLSGANLVGTTWVLSDPGTSATAPVPRLPTGVKNVLQVDTGRFVPSEPETSAPFPRRLQAISVTMRVLDPSSEEIAQFTVVESLE</sequence>
<keyword evidence="4" id="KW-1185">Reference proteome</keyword>
<name>A0A517NFZ1_9BACT</name>
<evidence type="ECO:0000256" key="2">
    <source>
        <dbReference type="SAM" id="Phobius"/>
    </source>
</evidence>
<feature type="region of interest" description="Disordered" evidence="1">
    <location>
        <begin position="433"/>
        <end position="452"/>
    </location>
</feature>
<protein>
    <submittedName>
        <fullName evidence="3">Uncharacterized protein</fullName>
    </submittedName>
</protein>
<accession>A0A517NFZ1</accession>
<evidence type="ECO:0000313" key="3">
    <source>
        <dbReference type="EMBL" id="QDT06021.1"/>
    </source>
</evidence>
<dbReference type="Proteomes" id="UP000318538">
    <property type="component" value="Chromosome"/>
</dbReference>
<keyword evidence="2" id="KW-1133">Transmembrane helix</keyword>
<dbReference type="RefSeq" id="WP_145172430.1">
    <property type="nucleotide sequence ID" value="NZ_CP036525.1"/>
</dbReference>
<feature type="compositionally biased region" description="Polar residues" evidence="1">
    <location>
        <begin position="435"/>
        <end position="452"/>
    </location>
</feature>
<dbReference type="KEGG" id="rlc:K227x_44280"/>
<feature type="region of interest" description="Disordered" evidence="1">
    <location>
        <begin position="527"/>
        <end position="549"/>
    </location>
</feature>
<dbReference type="OrthoDB" id="231157at2"/>
<evidence type="ECO:0000313" key="4">
    <source>
        <dbReference type="Proteomes" id="UP000318538"/>
    </source>
</evidence>
<keyword evidence="2" id="KW-0812">Transmembrane</keyword>
<gene>
    <name evidence="3" type="ORF">K227x_44280</name>
</gene>
<organism evidence="3 4">
    <name type="scientific">Rubripirellula lacrimiformis</name>
    <dbReference type="NCBI Taxonomy" id="1930273"/>
    <lineage>
        <taxon>Bacteria</taxon>
        <taxon>Pseudomonadati</taxon>
        <taxon>Planctomycetota</taxon>
        <taxon>Planctomycetia</taxon>
        <taxon>Pirellulales</taxon>
        <taxon>Pirellulaceae</taxon>
        <taxon>Rubripirellula</taxon>
    </lineage>
</organism>
<evidence type="ECO:0000256" key="1">
    <source>
        <dbReference type="SAM" id="MobiDB-lite"/>
    </source>
</evidence>
<keyword evidence="2" id="KW-0472">Membrane</keyword>
<reference evidence="3 4" key="1">
    <citation type="submission" date="2019-02" db="EMBL/GenBank/DDBJ databases">
        <title>Deep-cultivation of Planctomycetes and their phenomic and genomic characterization uncovers novel biology.</title>
        <authorList>
            <person name="Wiegand S."/>
            <person name="Jogler M."/>
            <person name="Boedeker C."/>
            <person name="Pinto D."/>
            <person name="Vollmers J."/>
            <person name="Rivas-Marin E."/>
            <person name="Kohn T."/>
            <person name="Peeters S.H."/>
            <person name="Heuer A."/>
            <person name="Rast P."/>
            <person name="Oberbeckmann S."/>
            <person name="Bunk B."/>
            <person name="Jeske O."/>
            <person name="Meyerdierks A."/>
            <person name="Storesund J.E."/>
            <person name="Kallscheuer N."/>
            <person name="Luecker S."/>
            <person name="Lage O.M."/>
            <person name="Pohl T."/>
            <person name="Merkel B.J."/>
            <person name="Hornburger P."/>
            <person name="Mueller R.-W."/>
            <person name="Bruemmer F."/>
            <person name="Labrenz M."/>
            <person name="Spormann A.M."/>
            <person name="Op den Camp H."/>
            <person name="Overmann J."/>
            <person name="Amann R."/>
            <person name="Jetten M.S.M."/>
            <person name="Mascher T."/>
            <person name="Medema M.H."/>
            <person name="Devos D.P."/>
            <person name="Kaster A.-K."/>
            <person name="Ovreas L."/>
            <person name="Rohde M."/>
            <person name="Galperin M.Y."/>
            <person name="Jogler C."/>
        </authorList>
    </citation>
    <scope>NUCLEOTIDE SEQUENCE [LARGE SCALE GENOMIC DNA]</scope>
    <source>
        <strain evidence="3 4">K22_7</strain>
    </source>
</reference>